<proteinExistence type="predicted"/>
<gene>
    <name evidence="1" type="ORF">BDN72DRAFT_878756</name>
</gene>
<dbReference type="EMBL" id="ML208341">
    <property type="protein sequence ID" value="TFK68926.1"/>
    <property type="molecule type" value="Genomic_DNA"/>
</dbReference>
<organism evidence="1 2">
    <name type="scientific">Pluteus cervinus</name>
    <dbReference type="NCBI Taxonomy" id="181527"/>
    <lineage>
        <taxon>Eukaryota</taxon>
        <taxon>Fungi</taxon>
        <taxon>Dikarya</taxon>
        <taxon>Basidiomycota</taxon>
        <taxon>Agaricomycotina</taxon>
        <taxon>Agaricomycetes</taxon>
        <taxon>Agaricomycetidae</taxon>
        <taxon>Agaricales</taxon>
        <taxon>Pluteineae</taxon>
        <taxon>Pluteaceae</taxon>
        <taxon>Pluteus</taxon>
    </lineage>
</organism>
<evidence type="ECO:0000313" key="2">
    <source>
        <dbReference type="Proteomes" id="UP000308600"/>
    </source>
</evidence>
<name>A0ACD3AUB3_9AGAR</name>
<sequence>MSMEKWRAMFAQNSDLYDPTAMGQDLKYGHIKGFPPGSLFEKRKELQKNAVHNQSVAGISGSPQTGTCSIVISGGYEDDLDAGDVLEYTGTGGQDDSYSNPGPQTSDQSWEHPHNGSLLRSFETKRPVRVIRGTNSKSPYAPLSGYRYDGLYIVTKAYMAKGKSGYKVCKVKLERMSGQPPLINASSQDISEEVE</sequence>
<accession>A0ACD3AUB3</accession>
<dbReference type="Proteomes" id="UP000308600">
    <property type="component" value="Unassembled WGS sequence"/>
</dbReference>
<reference evidence="1 2" key="1">
    <citation type="journal article" date="2019" name="Nat. Ecol. Evol.">
        <title>Megaphylogeny resolves global patterns of mushroom evolution.</title>
        <authorList>
            <person name="Varga T."/>
            <person name="Krizsan K."/>
            <person name="Foldi C."/>
            <person name="Dima B."/>
            <person name="Sanchez-Garcia M."/>
            <person name="Sanchez-Ramirez S."/>
            <person name="Szollosi G.J."/>
            <person name="Szarkandi J.G."/>
            <person name="Papp V."/>
            <person name="Albert L."/>
            <person name="Andreopoulos W."/>
            <person name="Angelini C."/>
            <person name="Antonin V."/>
            <person name="Barry K.W."/>
            <person name="Bougher N.L."/>
            <person name="Buchanan P."/>
            <person name="Buyck B."/>
            <person name="Bense V."/>
            <person name="Catcheside P."/>
            <person name="Chovatia M."/>
            <person name="Cooper J."/>
            <person name="Damon W."/>
            <person name="Desjardin D."/>
            <person name="Finy P."/>
            <person name="Geml J."/>
            <person name="Haridas S."/>
            <person name="Hughes K."/>
            <person name="Justo A."/>
            <person name="Karasinski D."/>
            <person name="Kautmanova I."/>
            <person name="Kiss B."/>
            <person name="Kocsube S."/>
            <person name="Kotiranta H."/>
            <person name="LaButti K.M."/>
            <person name="Lechner B.E."/>
            <person name="Liimatainen K."/>
            <person name="Lipzen A."/>
            <person name="Lukacs Z."/>
            <person name="Mihaltcheva S."/>
            <person name="Morgado L.N."/>
            <person name="Niskanen T."/>
            <person name="Noordeloos M.E."/>
            <person name="Ohm R.A."/>
            <person name="Ortiz-Santana B."/>
            <person name="Ovrebo C."/>
            <person name="Racz N."/>
            <person name="Riley R."/>
            <person name="Savchenko A."/>
            <person name="Shiryaev A."/>
            <person name="Soop K."/>
            <person name="Spirin V."/>
            <person name="Szebenyi C."/>
            <person name="Tomsovsky M."/>
            <person name="Tulloss R.E."/>
            <person name="Uehling J."/>
            <person name="Grigoriev I.V."/>
            <person name="Vagvolgyi C."/>
            <person name="Papp T."/>
            <person name="Martin F.M."/>
            <person name="Miettinen O."/>
            <person name="Hibbett D.S."/>
            <person name="Nagy L.G."/>
        </authorList>
    </citation>
    <scope>NUCLEOTIDE SEQUENCE [LARGE SCALE GENOMIC DNA]</scope>
    <source>
        <strain evidence="1 2">NL-1719</strain>
    </source>
</reference>
<protein>
    <submittedName>
        <fullName evidence="1">Uncharacterized protein</fullName>
    </submittedName>
</protein>
<keyword evidence="2" id="KW-1185">Reference proteome</keyword>
<evidence type="ECO:0000313" key="1">
    <source>
        <dbReference type="EMBL" id="TFK68926.1"/>
    </source>
</evidence>